<dbReference type="GO" id="GO:0010181">
    <property type="term" value="F:FMN binding"/>
    <property type="evidence" value="ECO:0007669"/>
    <property type="project" value="InterPro"/>
</dbReference>
<dbReference type="Proteomes" id="UP000542210">
    <property type="component" value="Unassembled WGS sequence"/>
</dbReference>
<evidence type="ECO:0000259" key="4">
    <source>
        <dbReference type="SMART" id="SM00903"/>
    </source>
</evidence>
<dbReference type="Gene3D" id="2.30.110.10">
    <property type="entry name" value="Electron Transport, Fmn-binding Protein, Chain A"/>
    <property type="match status" value="1"/>
</dbReference>
<dbReference type="GO" id="GO:0042602">
    <property type="term" value="F:riboflavin reductase (NADPH) activity"/>
    <property type="evidence" value="ECO:0007669"/>
    <property type="project" value="TreeGrafter"/>
</dbReference>
<evidence type="ECO:0000313" key="5">
    <source>
        <dbReference type="EMBL" id="MBB4700922.1"/>
    </source>
</evidence>
<evidence type="ECO:0000256" key="2">
    <source>
        <dbReference type="ARBA" id="ARBA00023002"/>
    </source>
</evidence>
<dbReference type="EMBL" id="JACHND010000001">
    <property type="protein sequence ID" value="MBB4700922.1"/>
    <property type="molecule type" value="Genomic_DNA"/>
</dbReference>
<dbReference type="Pfam" id="PF01613">
    <property type="entry name" value="Flavin_Reduct"/>
    <property type="match status" value="1"/>
</dbReference>
<protein>
    <submittedName>
        <fullName evidence="5">Flavin reductase (DIM6/NTAB) family NADH-FMN oxidoreductase RutF</fullName>
    </submittedName>
</protein>
<feature type="domain" description="Flavin reductase like" evidence="4">
    <location>
        <begin position="35"/>
        <end position="181"/>
    </location>
</feature>
<dbReference type="InterPro" id="IPR050268">
    <property type="entry name" value="NADH-dep_flavin_reductase"/>
</dbReference>
<organism evidence="5 6">
    <name type="scientific">Sphaerisporangium siamense</name>
    <dbReference type="NCBI Taxonomy" id="795645"/>
    <lineage>
        <taxon>Bacteria</taxon>
        <taxon>Bacillati</taxon>
        <taxon>Actinomycetota</taxon>
        <taxon>Actinomycetes</taxon>
        <taxon>Streptosporangiales</taxon>
        <taxon>Streptosporangiaceae</taxon>
        <taxon>Sphaerisporangium</taxon>
    </lineage>
</organism>
<proteinExistence type="inferred from homology"/>
<feature type="compositionally biased region" description="Basic and acidic residues" evidence="3">
    <location>
        <begin position="1"/>
        <end position="17"/>
    </location>
</feature>
<dbReference type="PANTHER" id="PTHR30466:SF11">
    <property type="entry name" value="FLAVIN-DEPENDENT MONOOXYGENASE, REDUCTASE SUBUNIT HSAB"/>
    <property type="match status" value="1"/>
</dbReference>
<evidence type="ECO:0000313" key="6">
    <source>
        <dbReference type="Proteomes" id="UP000542210"/>
    </source>
</evidence>
<sequence>MHQSAAEHPEDAEENARHAARMPSDVDEATFRKVVGRFPTGVTIVTTLSGGVDHAMTVSSFASLSLDPLLVLICVEKVARFHDAVLDAGVFGVSILGEDGEEASRAFARRGRTLEGQLDRWSHRRGTLGLALFDAAVATLECRTTAVHDGGDHSIVVGAVVSARMLRAVPPLVYEQGRYRRMAP</sequence>
<dbReference type="SMART" id="SM00903">
    <property type="entry name" value="Flavin_Reduct"/>
    <property type="match status" value="1"/>
</dbReference>
<evidence type="ECO:0000256" key="1">
    <source>
        <dbReference type="ARBA" id="ARBA00008898"/>
    </source>
</evidence>
<feature type="region of interest" description="Disordered" evidence="3">
    <location>
        <begin position="1"/>
        <end position="23"/>
    </location>
</feature>
<dbReference type="SUPFAM" id="SSF50475">
    <property type="entry name" value="FMN-binding split barrel"/>
    <property type="match status" value="1"/>
</dbReference>
<name>A0A7W7D616_9ACTN</name>
<dbReference type="RefSeq" id="WP_239123081.1">
    <property type="nucleotide sequence ID" value="NZ_BOOV01000017.1"/>
</dbReference>
<reference evidence="5 6" key="1">
    <citation type="submission" date="2020-08" db="EMBL/GenBank/DDBJ databases">
        <title>Sequencing the genomes of 1000 actinobacteria strains.</title>
        <authorList>
            <person name="Klenk H.-P."/>
        </authorList>
    </citation>
    <scope>NUCLEOTIDE SEQUENCE [LARGE SCALE GENOMIC DNA]</scope>
    <source>
        <strain evidence="5 6">DSM 45784</strain>
    </source>
</reference>
<comment type="caution">
    <text evidence="5">The sequence shown here is derived from an EMBL/GenBank/DDBJ whole genome shotgun (WGS) entry which is preliminary data.</text>
</comment>
<dbReference type="AlphaFoldDB" id="A0A7W7D616"/>
<comment type="similarity">
    <text evidence="1">Belongs to the non-flavoprotein flavin reductase family.</text>
</comment>
<dbReference type="InterPro" id="IPR012349">
    <property type="entry name" value="Split_barrel_FMN-bd"/>
</dbReference>
<gene>
    <name evidence="5" type="ORF">BJ982_002466</name>
</gene>
<keyword evidence="2" id="KW-0560">Oxidoreductase</keyword>
<keyword evidence="6" id="KW-1185">Reference proteome</keyword>
<dbReference type="PANTHER" id="PTHR30466">
    <property type="entry name" value="FLAVIN REDUCTASE"/>
    <property type="match status" value="1"/>
</dbReference>
<accession>A0A7W7D616</accession>
<evidence type="ECO:0000256" key="3">
    <source>
        <dbReference type="SAM" id="MobiDB-lite"/>
    </source>
</evidence>
<dbReference type="InterPro" id="IPR002563">
    <property type="entry name" value="Flavin_Rdtase-like_dom"/>
</dbReference>